<keyword evidence="2" id="KW-1185">Reference proteome</keyword>
<organism evidence="1 2">
    <name type="scientific">Seonamhaeicola maritimus</name>
    <dbReference type="NCBI Taxonomy" id="2591822"/>
    <lineage>
        <taxon>Bacteria</taxon>
        <taxon>Pseudomonadati</taxon>
        <taxon>Bacteroidota</taxon>
        <taxon>Flavobacteriia</taxon>
        <taxon>Flavobacteriales</taxon>
        <taxon>Flavobacteriaceae</taxon>
    </lineage>
</organism>
<dbReference type="Proteomes" id="UP000321080">
    <property type="component" value="Unassembled WGS sequence"/>
</dbReference>
<dbReference type="OrthoDB" id="1449138at2"/>
<dbReference type="EMBL" id="VRKQ01000008">
    <property type="protein sequence ID" value="TXG39408.1"/>
    <property type="molecule type" value="Genomic_DNA"/>
</dbReference>
<comment type="caution">
    <text evidence="1">The sequence shown here is derived from an EMBL/GenBank/DDBJ whole genome shotgun (WGS) entry which is preliminary data.</text>
</comment>
<evidence type="ECO:0000313" key="2">
    <source>
        <dbReference type="Proteomes" id="UP000321080"/>
    </source>
</evidence>
<gene>
    <name evidence="1" type="ORF">FUA22_05920</name>
</gene>
<dbReference type="AlphaFoldDB" id="A0A5C7GM93"/>
<protein>
    <submittedName>
        <fullName evidence="1">Uncharacterized protein</fullName>
    </submittedName>
</protein>
<reference evidence="1 2" key="1">
    <citation type="submission" date="2019-08" db="EMBL/GenBank/DDBJ databases">
        <title>Seonamhaeicola sediminis sp. nov., isolated from marine sediment.</title>
        <authorList>
            <person name="Cao W.R."/>
        </authorList>
    </citation>
    <scope>NUCLEOTIDE SEQUENCE [LARGE SCALE GENOMIC DNA]</scope>
    <source>
        <strain evidence="1 2">1505</strain>
    </source>
</reference>
<evidence type="ECO:0000313" key="1">
    <source>
        <dbReference type="EMBL" id="TXG39408.1"/>
    </source>
</evidence>
<proteinExistence type="predicted"/>
<accession>A0A5C7GM93</accession>
<name>A0A5C7GM93_9FLAO</name>
<sequence>MSKLKENIAFKAIMLLLVAALFTPTAIKFAHVFAHHEHKVCVGENSIHFHQIDLDCDFQEFNVHQNATFVSFYFDVLIEKEYHPEIESQYIFLSKYQRLHFSLRGPPAINLS</sequence>
<dbReference type="RefSeq" id="WP_147766978.1">
    <property type="nucleotide sequence ID" value="NZ_VRKQ01000008.1"/>
</dbReference>